<dbReference type="SUPFAM" id="SSF52833">
    <property type="entry name" value="Thioredoxin-like"/>
    <property type="match status" value="1"/>
</dbReference>
<dbReference type="AlphaFoldDB" id="A0A1G2MAG9"/>
<evidence type="ECO:0008006" key="5">
    <source>
        <dbReference type="Google" id="ProtNLM"/>
    </source>
</evidence>
<evidence type="ECO:0000256" key="2">
    <source>
        <dbReference type="SAM" id="Phobius"/>
    </source>
</evidence>
<accession>A0A1G2MAG9</accession>
<dbReference type="InterPro" id="IPR036249">
    <property type="entry name" value="Thioredoxin-like_sf"/>
</dbReference>
<reference evidence="3 4" key="1">
    <citation type="journal article" date="2016" name="Nat. Commun.">
        <title>Thousands of microbial genomes shed light on interconnected biogeochemical processes in an aquifer system.</title>
        <authorList>
            <person name="Anantharaman K."/>
            <person name="Brown C.T."/>
            <person name="Hug L.A."/>
            <person name="Sharon I."/>
            <person name="Castelle C.J."/>
            <person name="Probst A.J."/>
            <person name="Thomas B.C."/>
            <person name="Singh A."/>
            <person name="Wilkins M.J."/>
            <person name="Karaoz U."/>
            <person name="Brodie E.L."/>
            <person name="Williams K.H."/>
            <person name="Hubbard S.S."/>
            <person name="Banfield J.F."/>
        </authorList>
    </citation>
    <scope>NUCLEOTIDE SEQUENCE [LARGE SCALE GENOMIC DNA]</scope>
</reference>
<feature type="compositionally biased region" description="Polar residues" evidence="1">
    <location>
        <begin position="128"/>
        <end position="147"/>
    </location>
</feature>
<name>A0A1G2MAG9_9BACT</name>
<feature type="region of interest" description="Disordered" evidence="1">
    <location>
        <begin position="117"/>
        <end position="147"/>
    </location>
</feature>
<comment type="caution">
    <text evidence="3">The sequence shown here is derived from an EMBL/GenBank/DDBJ whole genome shotgun (WGS) entry which is preliminary data.</text>
</comment>
<dbReference type="CDD" id="cd01659">
    <property type="entry name" value="TRX_superfamily"/>
    <property type="match status" value="1"/>
</dbReference>
<keyword evidence="2" id="KW-1133">Transmembrane helix</keyword>
<keyword evidence="2" id="KW-0472">Membrane</keyword>
<evidence type="ECO:0000313" key="3">
    <source>
        <dbReference type="EMBL" id="OHA20925.1"/>
    </source>
</evidence>
<dbReference type="PANTHER" id="PTHR34573:SF1">
    <property type="entry name" value="VITAMIN K EPOXIDE REDUCTASE DOMAIN-CONTAINING PROTEIN"/>
    <property type="match status" value="1"/>
</dbReference>
<gene>
    <name evidence="3" type="ORF">A2849_01935</name>
</gene>
<evidence type="ECO:0000313" key="4">
    <source>
        <dbReference type="Proteomes" id="UP000178121"/>
    </source>
</evidence>
<organism evidence="3 4">
    <name type="scientific">Candidatus Taylorbacteria bacterium RIFCSPHIGHO2_01_FULL_51_15</name>
    <dbReference type="NCBI Taxonomy" id="1802304"/>
    <lineage>
        <taxon>Bacteria</taxon>
        <taxon>Candidatus Tayloriibacteriota</taxon>
    </lineage>
</organism>
<protein>
    <recommendedName>
        <fullName evidence="5">Thioredoxin domain-containing protein</fullName>
    </recommendedName>
</protein>
<dbReference type="Gene3D" id="3.40.30.10">
    <property type="entry name" value="Glutaredoxin"/>
    <property type="match status" value="1"/>
</dbReference>
<keyword evidence="2" id="KW-0812">Transmembrane</keyword>
<evidence type="ECO:0000256" key="1">
    <source>
        <dbReference type="SAM" id="MobiDB-lite"/>
    </source>
</evidence>
<proteinExistence type="predicted"/>
<sequence>MQKQYLITGGIVLILLVGLLIYAATHSNLGPGKLDSFAQCLKDKQVQFFGAFWCPHCAAQKALFGKSQKLLPYIECSLPSGSGQTQVCIDNKIQGYPTWVFPDGTRKQGEMTLAQLSEKSSCPLPTGESATAPTENASSTENSSPAR</sequence>
<feature type="transmembrane region" description="Helical" evidence="2">
    <location>
        <begin position="6"/>
        <end position="24"/>
    </location>
</feature>
<dbReference type="EMBL" id="MHRI01000018">
    <property type="protein sequence ID" value="OHA20925.1"/>
    <property type="molecule type" value="Genomic_DNA"/>
</dbReference>
<dbReference type="PANTHER" id="PTHR34573">
    <property type="entry name" value="VKC DOMAIN-CONTAINING PROTEIN"/>
    <property type="match status" value="1"/>
</dbReference>
<dbReference type="Proteomes" id="UP000178121">
    <property type="component" value="Unassembled WGS sequence"/>
</dbReference>